<reference evidence="2" key="2">
    <citation type="journal article" date="2023" name="IMA Fungus">
        <title>Comparative genomic study of the Penicillium genus elucidates a diverse pangenome and 15 lateral gene transfer events.</title>
        <authorList>
            <person name="Petersen C."/>
            <person name="Sorensen T."/>
            <person name="Nielsen M.R."/>
            <person name="Sondergaard T.E."/>
            <person name="Sorensen J.L."/>
            <person name="Fitzpatrick D.A."/>
            <person name="Frisvad J.C."/>
            <person name="Nielsen K.L."/>
        </authorList>
    </citation>
    <scope>NUCLEOTIDE SEQUENCE</scope>
    <source>
        <strain evidence="2">IBT 29864</strain>
    </source>
</reference>
<dbReference type="OrthoDB" id="5334244at2759"/>
<dbReference type="Proteomes" id="UP001147782">
    <property type="component" value="Unassembled WGS sequence"/>
</dbReference>
<feature type="region of interest" description="Disordered" evidence="1">
    <location>
        <begin position="1"/>
        <end position="89"/>
    </location>
</feature>
<proteinExistence type="predicted"/>
<comment type="caution">
    <text evidence="2">The sequence shown here is derived from an EMBL/GenBank/DDBJ whole genome shotgun (WGS) entry which is preliminary data.</text>
</comment>
<dbReference type="GeneID" id="81433790"/>
<dbReference type="RefSeq" id="XP_056561342.1">
    <property type="nucleotide sequence ID" value="XM_056694613.1"/>
</dbReference>
<gene>
    <name evidence="2" type="ORF">N7496_001682</name>
</gene>
<evidence type="ECO:0000313" key="3">
    <source>
        <dbReference type="Proteomes" id="UP001147782"/>
    </source>
</evidence>
<organism evidence="2 3">
    <name type="scientific">Penicillium cataractarum</name>
    <dbReference type="NCBI Taxonomy" id="2100454"/>
    <lineage>
        <taxon>Eukaryota</taxon>
        <taxon>Fungi</taxon>
        <taxon>Dikarya</taxon>
        <taxon>Ascomycota</taxon>
        <taxon>Pezizomycotina</taxon>
        <taxon>Eurotiomycetes</taxon>
        <taxon>Eurotiomycetidae</taxon>
        <taxon>Eurotiales</taxon>
        <taxon>Aspergillaceae</taxon>
        <taxon>Penicillium</taxon>
    </lineage>
</organism>
<protein>
    <submittedName>
        <fullName evidence="2">Uncharacterized protein</fullName>
    </submittedName>
</protein>
<feature type="compositionally biased region" description="Basic and acidic residues" evidence="1">
    <location>
        <begin position="73"/>
        <end position="89"/>
    </location>
</feature>
<name>A0A9W9VWV2_9EURO</name>
<evidence type="ECO:0000313" key="2">
    <source>
        <dbReference type="EMBL" id="KAJ5390614.1"/>
    </source>
</evidence>
<accession>A0A9W9VWV2</accession>
<reference evidence="2" key="1">
    <citation type="submission" date="2022-11" db="EMBL/GenBank/DDBJ databases">
        <authorList>
            <person name="Petersen C."/>
        </authorList>
    </citation>
    <scope>NUCLEOTIDE SEQUENCE</scope>
    <source>
        <strain evidence="2">IBT 29864</strain>
    </source>
</reference>
<keyword evidence="3" id="KW-1185">Reference proteome</keyword>
<dbReference type="AlphaFoldDB" id="A0A9W9VWV2"/>
<evidence type="ECO:0000256" key="1">
    <source>
        <dbReference type="SAM" id="MobiDB-lite"/>
    </source>
</evidence>
<sequence length="111" mass="12360">MARPSIASITGPTKLPAQRSYARDSNKSSGGKENATRDAGTPENPLPNHPIPSNDAKPTLRDGRSSPIADFEGNLKDDLPEDVKKHNEDVENRYDRPYNHIADWGVWRRLV</sequence>
<dbReference type="EMBL" id="JAPZBS010000001">
    <property type="protein sequence ID" value="KAJ5390614.1"/>
    <property type="molecule type" value="Genomic_DNA"/>
</dbReference>